<accession>A0ABS8JE79</accession>
<evidence type="ECO:0000256" key="1">
    <source>
        <dbReference type="ARBA" id="ARBA00004561"/>
    </source>
</evidence>
<evidence type="ECO:0000256" key="2">
    <source>
        <dbReference type="ARBA" id="ARBA00008387"/>
    </source>
</evidence>
<sequence length="1210" mass="128846">MASHPVRRSIARSRLVATSLAFCATLLALPGAAVNFPDVPLQSGTAYPPANVMFILDDSGSMEWDFMPGAESSSEVPSVSPVNIALNAYTRNTLYYNPSIAYQPWIRADDTRYTSGTAYDGAWSHDSLLQDSINLGSNTRTFYAPKAGATNMGATSSYYRYQITIGGGDMIRSEYGTVGTTTNVIAGFPQSSADANTGNMAGAMAINVPAGTAQLVVSSAGGTHGDNGNANNNDGDGAQLYLRYNAHPDTNGNRYDCRSRNDANVESCTIDNPTPGTWYVAMYANSSFRNVQVTASLGTTNRCGGGSGANDWINCTSARPEFLDANNVLTSRSLSAELVNYATWYSYHRTRIKLAKAGASEAFSRLAGSTLRVGYDSIWNRNPYNIPVGNDNGVFSGQNRTDWFSHLHAANGNSGTPLKGALQRAGEYFSDASATGPWGPLTGDDQLSCRQNFAILTTDGYWNDNSGYGNPVGDADNEAGPTILGPSDASYTYAPERPYIDNFSGRNDTRGNTLADVAMHYWKRDLVSTLENNVPTSLNDPAFWQHMVTFGVSIGLQGRLNPNVDLVSITNGSKRWGDPTDNEDADRIDDLWHAAVNGRGDFVAAKDPNEFAQAMVDALKTVAARLGSASNVTANSTSFSTDSRVYQATYVSGQWVGELAAYDASEAGLAPEPAWRASPQIAYAGRKVFTWTGTAGATFPTAGQVGALTRTNGIAPIDGATNANYIKGDWGQERRIGGTLRNRESLLGDIVNSSPAYLSDTRTLFVGANDGMLHAFNSLTGAELFAFVPAGLDFAALSTLSDPQYSHKHFVDGPIVVSSLSQTPGRNLLVGALGRGGKGVFGLDVTSPSGFGASNALWELRDDNGDMGHVIGEPLIVTLNDAARTRAVLVPNGINSTNGNAVLFVIDVLTGELLKKIDTGVGADNALFDPRGRDVDNNGTVDYVYAGDRHGNLWKFDLAGDTRASWVLGAGGQPLYRTRTGQPITSGLAIARNPMDNKPWVYFGTGSYMTLGDASDMTIQTLYGIIDENATLTEADLQSRDIAATEDYNGLTYRVFERTAPLPAGKKGWFLDWDNPTAGERMVVRPQMRGGAVVTSTMVPPTALSCDAGGTGYINAIQAFTGTAMPQPFFDKTGEGSFNDDDTITATLPDGTTVKVGAGSVSTGGGSPTEGVFVGNRFFYGMTDGKRGSLQTNAPGGNPRRVMWREILQD</sequence>
<keyword evidence="7" id="KW-0732">Signal</keyword>
<dbReference type="Pfam" id="PF05567">
    <property type="entry name" value="T4P_PilY1"/>
    <property type="match status" value="1"/>
</dbReference>
<organism evidence="10 11">
    <name type="scientific">Noviluteimonas lactosilytica</name>
    <dbReference type="NCBI Taxonomy" id="2888523"/>
    <lineage>
        <taxon>Bacteria</taxon>
        <taxon>Pseudomonadati</taxon>
        <taxon>Pseudomonadota</taxon>
        <taxon>Gammaproteobacteria</taxon>
        <taxon>Lysobacterales</taxon>
        <taxon>Lysobacteraceae</taxon>
        <taxon>Noviluteimonas</taxon>
    </lineage>
</organism>
<gene>
    <name evidence="10" type="ORF">LK996_01995</name>
</gene>
<dbReference type="Gene3D" id="2.130.10.10">
    <property type="entry name" value="YVTN repeat-like/Quinoprotein amine dehydrogenase"/>
    <property type="match status" value="1"/>
</dbReference>
<evidence type="ECO:0000313" key="11">
    <source>
        <dbReference type="Proteomes" id="UP001165293"/>
    </source>
</evidence>
<keyword evidence="3" id="KW-1029">Fimbrium biogenesis</keyword>
<keyword evidence="5" id="KW-0106">Calcium</keyword>
<dbReference type="InterPro" id="IPR008707">
    <property type="entry name" value="B-propeller_PilY1"/>
</dbReference>
<evidence type="ECO:0000256" key="3">
    <source>
        <dbReference type="ARBA" id="ARBA00022558"/>
    </source>
</evidence>
<dbReference type="SUPFAM" id="SSF50998">
    <property type="entry name" value="Quinoprotein alcohol dehydrogenase-like"/>
    <property type="match status" value="1"/>
</dbReference>
<dbReference type="RefSeq" id="WP_230525501.1">
    <property type="nucleotide sequence ID" value="NZ_JAJGAK010000001.1"/>
</dbReference>
<proteinExistence type="inferred from homology"/>
<keyword evidence="11" id="KW-1185">Reference proteome</keyword>
<dbReference type="Pfam" id="PF04151">
    <property type="entry name" value="PPC"/>
    <property type="match status" value="1"/>
</dbReference>
<feature type="domain" description="Peptidase C-terminal archaeal/bacterial" evidence="8">
    <location>
        <begin position="206"/>
        <end position="283"/>
    </location>
</feature>
<dbReference type="Proteomes" id="UP001165293">
    <property type="component" value="Unassembled WGS sequence"/>
</dbReference>
<evidence type="ECO:0000259" key="8">
    <source>
        <dbReference type="Pfam" id="PF04151"/>
    </source>
</evidence>
<dbReference type="Gene3D" id="2.60.120.380">
    <property type="match status" value="1"/>
</dbReference>
<protein>
    <submittedName>
        <fullName evidence="10">Pre-peptidase C-terminal domain-containing protein</fullName>
    </submittedName>
</protein>
<feature type="chain" id="PRO_5047134594" evidence="7">
    <location>
        <begin position="29"/>
        <end position="1210"/>
    </location>
</feature>
<keyword evidence="4" id="KW-0479">Metal-binding</keyword>
<comment type="similarity">
    <text evidence="2">Belongs to the PilY1 family.</text>
</comment>
<dbReference type="InterPro" id="IPR015943">
    <property type="entry name" value="WD40/YVTN_repeat-like_dom_sf"/>
</dbReference>
<feature type="signal peptide" evidence="7">
    <location>
        <begin position="1"/>
        <end position="28"/>
    </location>
</feature>
<keyword evidence="6" id="KW-0281">Fimbrium</keyword>
<evidence type="ECO:0000256" key="5">
    <source>
        <dbReference type="ARBA" id="ARBA00022837"/>
    </source>
</evidence>
<comment type="caution">
    <text evidence="10">The sequence shown here is derived from an EMBL/GenBank/DDBJ whole genome shotgun (WGS) entry which is preliminary data.</text>
</comment>
<evidence type="ECO:0000256" key="7">
    <source>
        <dbReference type="SAM" id="SignalP"/>
    </source>
</evidence>
<dbReference type="InterPro" id="IPR011047">
    <property type="entry name" value="Quinoprotein_ADH-like_sf"/>
</dbReference>
<evidence type="ECO:0000313" key="10">
    <source>
        <dbReference type="EMBL" id="MCC8361855.1"/>
    </source>
</evidence>
<reference evidence="10" key="1">
    <citation type="submission" date="2021-10" db="EMBL/GenBank/DDBJ databases">
        <authorList>
            <person name="Lyu M."/>
            <person name="Wang X."/>
            <person name="Meng X."/>
            <person name="Xu K."/>
        </authorList>
    </citation>
    <scope>NUCLEOTIDE SEQUENCE</scope>
    <source>
        <strain evidence="10">A6</strain>
    </source>
</reference>
<dbReference type="InterPro" id="IPR007280">
    <property type="entry name" value="Peptidase_C_arc/bac"/>
</dbReference>
<dbReference type="EMBL" id="JAJGAK010000001">
    <property type="protein sequence ID" value="MCC8361855.1"/>
    <property type="molecule type" value="Genomic_DNA"/>
</dbReference>
<evidence type="ECO:0000259" key="9">
    <source>
        <dbReference type="Pfam" id="PF05567"/>
    </source>
</evidence>
<comment type="subcellular location">
    <subcellularLocation>
        <location evidence="1">Fimbrium</location>
    </subcellularLocation>
</comment>
<name>A0ABS8JE79_9GAMM</name>
<evidence type="ECO:0000256" key="4">
    <source>
        <dbReference type="ARBA" id="ARBA00022723"/>
    </source>
</evidence>
<feature type="domain" description="PilY1 beta-propeller" evidence="9">
    <location>
        <begin position="761"/>
        <end position="1030"/>
    </location>
</feature>
<evidence type="ECO:0000256" key="6">
    <source>
        <dbReference type="ARBA" id="ARBA00023263"/>
    </source>
</evidence>